<keyword evidence="2" id="KW-1185">Reference proteome</keyword>
<proteinExistence type="predicted"/>
<evidence type="ECO:0000313" key="1">
    <source>
        <dbReference type="EMBL" id="KAH7678220.1"/>
    </source>
</evidence>
<dbReference type="EMBL" id="CM037017">
    <property type="protein sequence ID" value="KAH7678220.1"/>
    <property type="molecule type" value="Genomic_DNA"/>
</dbReference>
<comment type="caution">
    <text evidence="1">The sequence shown here is derived from an EMBL/GenBank/DDBJ whole genome shotgun (WGS) entry which is preliminary data.</text>
</comment>
<reference evidence="2" key="1">
    <citation type="journal article" date="2022" name="Nat. Commun.">
        <title>Chromosome evolution and the genetic basis of agronomically important traits in greater yam.</title>
        <authorList>
            <person name="Bredeson J.V."/>
            <person name="Lyons J.B."/>
            <person name="Oniyinde I.O."/>
            <person name="Okereke N.R."/>
            <person name="Kolade O."/>
            <person name="Nnabue I."/>
            <person name="Nwadili C.O."/>
            <person name="Hribova E."/>
            <person name="Parker M."/>
            <person name="Nwogha J."/>
            <person name="Shu S."/>
            <person name="Carlson J."/>
            <person name="Kariba R."/>
            <person name="Muthemba S."/>
            <person name="Knop K."/>
            <person name="Barton G.J."/>
            <person name="Sherwood A.V."/>
            <person name="Lopez-Montes A."/>
            <person name="Asiedu R."/>
            <person name="Jamnadass R."/>
            <person name="Muchugi A."/>
            <person name="Goodstein D."/>
            <person name="Egesi C.N."/>
            <person name="Featherston J."/>
            <person name="Asfaw A."/>
            <person name="Simpson G.G."/>
            <person name="Dolezel J."/>
            <person name="Hendre P.S."/>
            <person name="Van Deynze A."/>
            <person name="Kumar P.L."/>
            <person name="Obidiegwu J.E."/>
            <person name="Bhattacharjee R."/>
            <person name="Rokhsar D.S."/>
        </authorList>
    </citation>
    <scope>NUCLEOTIDE SEQUENCE [LARGE SCALE GENOMIC DNA]</scope>
    <source>
        <strain evidence="2">cv. TDa95/00328</strain>
    </source>
</reference>
<accession>A0ACB7VV12</accession>
<organism evidence="1 2">
    <name type="scientific">Dioscorea alata</name>
    <name type="common">Purple yam</name>
    <dbReference type="NCBI Taxonomy" id="55571"/>
    <lineage>
        <taxon>Eukaryota</taxon>
        <taxon>Viridiplantae</taxon>
        <taxon>Streptophyta</taxon>
        <taxon>Embryophyta</taxon>
        <taxon>Tracheophyta</taxon>
        <taxon>Spermatophyta</taxon>
        <taxon>Magnoliopsida</taxon>
        <taxon>Liliopsida</taxon>
        <taxon>Dioscoreales</taxon>
        <taxon>Dioscoreaceae</taxon>
        <taxon>Dioscorea</taxon>
    </lineage>
</organism>
<protein>
    <submittedName>
        <fullName evidence="1">Uncharacterized protein</fullName>
    </submittedName>
</protein>
<gene>
    <name evidence="1" type="ORF">IHE45_07G136500</name>
</gene>
<evidence type="ECO:0000313" key="2">
    <source>
        <dbReference type="Proteomes" id="UP000827976"/>
    </source>
</evidence>
<name>A0ACB7VV12_DIOAL</name>
<dbReference type="Proteomes" id="UP000827976">
    <property type="component" value="Chromosome 7"/>
</dbReference>
<sequence length="664" mass="73713">MNFSEQWRELWPISSIFSAPKLTPAPSPQLSPLLFNPSFSPIPLLSDRSLAASTPPSPSLCPSSLLAYLRCCSSPFTLLLFFPSGDNSDSIAYVSVSFLDPRRPKVGELFFQTDGFKHPFHRISSVSVVPVVPDLDWCCPEDNSDVAVEGFLIATTLYSVNWFRIEIRVLESGAERPVLVPVAKQGFGISVVHACWNPHFQEESAVLLENGDLCWFNLNTRRGGRVRVMVDEEDPGEWLGCVYGGQPWILIVGCSKAVVMVDLRAEKGTKSMVLAKAGLEGSVDDRILSFCKAGFSDFHVSLVTQRRLLLFDMKQLPMVPLLMWNHFLDHPSHVSMFRLSELGPSEEHQWALESGFATIVGSFRNDSFSLFCYALSESQGVIGNTSFDARGLPTGLALSGKQCGSGDELFKELLASEQVLDGMEWQEMRDRVAGFFILPSDIFKAESRDDGVSGFSLIRLMTSGKLEMQRYNASSDLSSYSSARGNNDPVEIIDSSSCCKSSEGIEVSTRYSFLKLQNFHLCLNGNLSNTSSMHGPQPNKKVPDQLDIKKDVNSCSQPVASQEAVDVLTICTNETALSNQLTCNGNSDNSRTVKKEPSTMDDHFESRREVGFEILDMGSDQLEIELVTKVFQPDEDKICKCLKRQLSKWLEGSEPHEDFSSWLK</sequence>